<evidence type="ECO:0000256" key="10">
    <source>
        <dbReference type="ARBA" id="ARBA00022573"/>
    </source>
</evidence>
<evidence type="ECO:0000256" key="19">
    <source>
        <dbReference type="PIRSR" id="PIRSR006135-2"/>
    </source>
</evidence>
<dbReference type="EC" id="2.7.7.62" evidence="9"/>
<name>A0A426U7A4_9CHLR</name>
<evidence type="ECO:0000256" key="14">
    <source>
        <dbReference type="ARBA" id="ARBA00022840"/>
    </source>
</evidence>
<dbReference type="CDD" id="cd00544">
    <property type="entry name" value="CobU"/>
    <property type="match status" value="1"/>
</dbReference>
<feature type="active site" description="GMP-histidine intermediate" evidence="18">
    <location>
        <position position="50"/>
    </location>
</feature>
<feature type="binding site" evidence="19">
    <location>
        <begin position="9"/>
        <end position="16"/>
    </location>
    <ligand>
        <name>GTP</name>
        <dbReference type="ChEBI" id="CHEBI:37565"/>
    </ligand>
</feature>
<dbReference type="PANTHER" id="PTHR34848">
    <property type="match status" value="1"/>
</dbReference>
<dbReference type="InterPro" id="IPR003203">
    <property type="entry name" value="CobU/CobP"/>
</dbReference>
<dbReference type="GO" id="GO:0005525">
    <property type="term" value="F:GTP binding"/>
    <property type="evidence" value="ECO:0007669"/>
    <property type="project" value="UniProtKB-KW"/>
</dbReference>
<evidence type="ECO:0000256" key="6">
    <source>
        <dbReference type="ARBA" id="ARBA00005159"/>
    </source>
</evidence>
<evidence type="ECO:0000256" key="3">
    <source>
        <dbReference type="ARBA" id="ARBA00001522"/>
    </source>
</evidence>
<comment type="catalytic activity">
    <reaction evidence="2">
        <text>adenosylcob(III)inamide phosphate + GTP + H(+) = adenosylcob(III)inamide-GDP + diphosphate</text>
        <dbReference type="Rhea" id="RHEA:22712"/>
        <dbReference type="ChEBI" id="CHEBI:15378"/>
        <dbReference type="ChEBI" id="CHEBI:33019"/>
        <dbReference type="ChEBI" id="CHEBI:37565"/>
        <dbReference type="ChEBI" id="CHEBI:58502"/>
        <dbReference type="ChEBI" id="CHEBI:60487"/>
        <dbReference type="EC" id="2.7.7.62"/>
    </reaction>
</comment>
<dbReference type="PANTHER" id="PTHR34848:SF1">
    <property type="entry name" value="BIFUNCTIONAL ADENOSYLCOBALAMIN BIOSYNTHESIS PROTEIN COBU"/>
    <property type="match status" value="1"/>
</dbReference>
<protein>
    <recommendedName>
        <fullName evidence="16">Adenosylcobinamide kinase</fullName>
        <ecNumber evidence="8">2.7.1.156</ecNumber>
        <ecNumber evidence="9">2.7.7.62</ecNumber>
    </recommendedName>
    <alternativeName>
        <fullName evidence="17">Adenosylcobinamide-phosphate guanylyltransferase</fullName>
    </alternativeName>
</protein>
<dbReference type="InterPro" id="IPR027417">
    <property type="entry name" value="P-loop_NTPase"/>
</dbReference>
<dbReference type="PIRSF" id="PIRSF006135">
    <property type="entry name" value="CobU"/>
    <property type="match status" value="1"/>
</dbReference>
<keyword evidence="14" id="KW-0067">ATP-binding</keyword>
<dbReference type="UniPathway" id="UPA00148">
    <property type="reaction ID" value="UER00236"/>
</dbReference>
<evidence type="ECO:0000256" key="12">
    <source>
        <dbReference type="ARBA" id="ARBA00022741"/>
    </source>
</evidence>
<evidence type="ECO:0000313" key="21">
    <source>
        <dbReference type="Proteomes" id="UP000280307"/>
    </source>
</evidence>
<dbReference type="GO" id="GO:0043752">
    <property type="term" value="F:adenosylcobinamide kinase activity"/>
    <property type="evidence" value="ECO:0007669"/>
    <property type="project" value="UniProtKB-EC"/>
</dbReference>
<evidence type="ECO:0000256" key="9">
    <source>
        <dbReference type="ARBA" id="ARBA00012523"/>
    </source>
</evidence>
<dbReference type="GO" id="GO:0005524">
    <property type="term" value="F:ATP binding"/>
    <property type="evidence" value="ECO:0007669"/>
    <property type="project" value="UniProtKB-KW"/>
</dbReference>
<proteinExistence type="inferred from homology"/>
<accession>A0A426U7A4</accession>
<evidence type="ECO:0000256" key="5">
    <source>
        <dbReference type="ARBA" id="ARBA00004692"/>
    </source>
</evidence>
<evidence type="ECO:0000256" key="11">
    <source>
        <dbReference type="ARBA" id="ARBA00022679"/>
    </source>
</evidence>
<keyword evidence="10" id="KW-0169">Cobalamin biosynthesis</keyword>
<dbReference type="GO" id="GO:0009236">
    <property type="term" value="P:cobalamin biosynthetic process"/>
    <property type="evidence" value="ECO:0007669"/>
    <property type="project" value="UniProtKB-UniPathway"/>
</dbReference>
<reference evidence="20 21" key="1">
    <citation type="submission" date="2018-12" db="EMBL/GenBank/DDBJ databases">
        <title>Genome Sequence of Candidatus Viridilinea halotolerans isolated from saline sulfide-rich spring.</title>
        <authorList>
            <person name="Grouzdev D.S."/>
            <person name="Burganskaya E.I."/>
            <person name="Krutkina M.S."/>
            <person name="Sukhacheva M.V."/>
            <person name="Gorlenko V.M."/>
        </authorList>
    </citation>
    <scope>NUCLEOTIDE SEQUENCE [LARGE SCALE GENOMIC DNA]</scope>
    <source>
        <strain evidence="20">Chok-6</strain>
    </source>
</reference>
<comment type="catalytic activity">
    <reaction evidence="3">
        <text>adenosylcob(III)inamide + GTP = adenosylcob(III)inamide phosphate + GDP + H(+)</text>
        <dbReference type="Rhea" id="RHEA:15765"/>
        <dbReference type="ChEBI" id="CHEBI:2480"/>
        <dbReference type="ChEBI" id="CHEBI:15378"/>
        <dbReference type="ChEBI" id="CHEBI:37565"/>
        <dbReference type="ChEBI" id="CHEBI:58189"/>
        <dbReference type="ChEBI" id="CHEBI:58502"/>
        <dbReference type="EC" id="2.7.1.156"/>
    </reaction>
</comment>
<gene>
    <name evidence="20" type="ORF">EI684_03830</name>
</gene>
<keyword evidence="12 19" id="KW-0547">Nucleotide-binding</keyword>
<organism evidence="20 21">
    <name type="scientific">Candidatus Viridilinea halotolerans</name>
    <dbReference type="NCBI Taxonomy" id="2491704"/>
    <lineage>
        <taxon>Bacteria</taxon>
        <taxon>Bacillati</taxon>
        <taxon>Chloroflexota</taxon>
        <taxon>Chloroflexia</taxon>
        <taxon>Chloroflexales</taxon>
        <taxon>Chloroflexineae</taxon>
        <taxon>Oscillochloridaceae</taxon>
        <taxon>Candidatus Viridilinea</taxon>
    </lineage>
</organism>
<keyword evidence="11 20" id="KW-0808">Transferase</keyword>
<dbReference type="Gene3D" id="3.40.50.300">
    <property type="entry name" value="P-loop containing nucleotide triphosphate hydrolases"/>
    <property type="match status" value="1"/>
</dbReference>
<feature type="binding site" evidence="19">
    <location>
        <position position="83"/>
    </location>
    <ligand>
        <name>GTP</name>
        <dbReference type="ChEBI" id="CHEBI:37565"/>
    </ligand>
</feature>
<dbReference type="EC" id="2.7.1.156" evidence="8"/>
<dbReference type="GO" id="GO:0008820">
    <property type="term" value="F:cobinamide phosphate guanylyltransferase activity"/>
    <property type="evidence" value="ECO:0007669"/>
    <property type="project" value="UniProtKB-EC"/>
</dbReference>
<dbReference type="SUPFAM" id="SSF52540">
    <property type="entry name" value="P-loop containing nucleoside triphosphate hydrolases"/>
    <property type="match status" value="1"/>
</dbReference>
<comment type="pathway">
    <text evidence="6">Cofactor biosynthesis; adenosylcobalamin biosynthesis; adenosylcobalamin from cob(II)yrinate a,c-diamide: step 5/7.</text>
</comment>
<comment type="catalytic activity">
    <reaction evidence="1">
        <text>adenosylcob(III)inamide + ATP = adenosylcob(III)inamide phosphate + ADP + H(+)</text>
        <dbReference type="Rhea" id="RHEA:15769"/>
        <dbReference type="ChEBI" id="CHEBI:2480"/>
        <dbReference type="ChEBI" id="CHEBI:15378"/>
        <dbReference type="ChEBI" id="CHEBI:30616"/>
        <dbReference type="ChEBI" id="CHEBI:58502"/>
        <dbReference type="ChEBI" id="CHEBI:456216"/>
        <dbReference type="EC" id="2.7.1.156"/>
    </reaction>
</comment>
<dbReference type="Proteomes" id="UP000280307">
    <property type="component" value="Unassembled WGS sequence"/>
</dbReference>
<evidence type="ECO:0000256" key="4">
    <source>
        <dbReference type="ARBA" id="ARBA00003889"/>
    </source>
</evidence>
<evidence type="ECO:0000256" key="17">
    <source>
        <dbReference type="ARBA" id="ARBA00030571"/>
    </source>
</evidence>
<feature type="binding site" evidence="19">
    <location>
        <begin position="34"/>
        <end position="36"/>
    </location>
    <ligand>
        <name>GTP</name>
        <dbReference type="ChEBI" id="CHEBI:37565"/>
    </ligand>
</feature>
<evidence type="ECO:0000256" key="7">
    <source>
        <dbReference type="ARBA" id="ARBA00007490"/>
    </source>
</evidence>
<evidence type="ECO:0000256" key="13">
    <source>
        <dbReference type="ARBA" id="ARBA00022777"/>
    </source>
</evidence>
<comment type="function">
    <text evidence="4">Catalyzes ATP-dependent phosphorylation of adenosylcobinamide and addition of GMP to adenosylcobinamide phosphate.</text>
</comment>
<evidence type="ECO:0000256" key="15">
    <source>
        <dbReference type="ARBA" id="ARBA00023134"/>
    </source>
</evidence>
<comment type="caution">
    <text evidence="20">The sequence shown here is derived from an EMBL/GenBank/DDBJ whole genome shotgun (WGS) entry which is preliminary data.</text>
</comment>
<feature type="binding site" evidence="19">
    <location>
        <position position="62"/>
    </location>
    <ligand>
        <name>GTP</name>
        <dbReference type="ChEBI" id="CHEBI:37565"/>
    </ligand>
</feature>
<keyword evidence="13 20" id="KW-0418">Kinase</keyword>
<evidence type="ECO:0000256" key="16">
    <source>
        <dbReference type="ARBA" id="ARBA00029570"/>
    </source>
</evidence>
<dbReference type="AlphaFoldDB" id="A0A426U7A4"/>
<evidence type="ECO:0000256" key="2">
    <source>
        <dbReference type="ARBA" id="ARBA00000711"/>
    </source>
</evidence>
<evidence type="ECO:0000313" key="20">
    <source>
        <dbReference type="EMBL" id="RRR75886.1"/>
    </source>
</evidence>
<evidence type="ECO:0000256" key="8">
    <source>
        <dbReference type="ARBA" id="ARBA00012016"/>
    </source>
</evidence>
<evidence type="ECO:0000256" key="18">
    <source>
        <dbReference type="PIRSR" id="PIRSR006135-1"/>
    </source>
</evidence>
<dbReference type="NCBIfam" id="NF004469">
    <property type="entry name" value="PRK05800.1"/>
    <property type="match status" value="1"/>
</dbReference>
<keyword evidence="20" id="KW-0548">Nucleotidyltransferase</keyword>
<keyword evidence="15 19" id="KW-0342">GTP-binding</keyword>
<comment type="pathway">
    <text evidence="5">Cofactor biosynthesis; adenosylcobalamin biosynthesis; adenosylcobalamin from cob(II)yrinate a,c-diamide: step 6/7.</text>
</comment>
<evidence type="ECO:0000256" key="1">
    <source>
        <dbReference type="ARBA" id="ARBA00000312"/>
    </source>
</evidence>
<comment type="similarity">
    <text evidence="7">Belongs to the CobU/CobP family.</text>
</comment>
<dbReference type="Pfam" id="PF02283">
    <property type="entry name" value="CobU"/>
    <property type="match status" value="1"/>
</dbReference>
<sequence length="186" mass="20310">MSVITLFTGGVRSGKSAWAEQYAARLGAPVTYLATAAARDDEMQERIARHQARRPGSWATIEEPQAIAATLATFAPESVILLDCLSLLVSNLLLAHEDDPEPILEGEINAIITTVQAHELRLVVVSNEVGMGIVPAYPLGRFYRDLLGWANQRIAAAAAEIYFVVCGIVVEVRSLEAAWARELRQR</sequence>
<dbReference type="EMBL" id="RSAS01000152">
    <property type="protein sequence ID" value="RRR75886.1"/>
    <property type="molecule type" value="Genomic_DNA"/>
</dbReference>